<sequence length="90" mass="9414">MAKVLILALIVAIGVDNIGAMPRQNLRQRKLSNDLEARAAVASTDYESDEDSVGGGSKGSAVARPKAKRDNSGSGDFESIPIPGMRDSQA</sequence>
<evidence type="ECO:0000256" key="1">
    <source>
        <dbReference type="SAM" id="MobiDB-lite"/>
    </source>
</evidence>
<evidence type="ECO:0000313" key="3">
    <source>
        <dbReference type="EMBL" id="JAP77674.1"/>
    </source>
</evidence>
<feature type="signal peptide" evidence="2">
    <location>
        <begin position="1"/>
        <end position="20"/>
    </location>
</feature>
<dbReference type="EMBL" id="GEDV01010883">
    <property type="protein sequence ID" value="JAP77674.1"/>
    <property type="molecule type" value="Transcribed_RNA"/>
</dbReference>
<evidence type="ECO:0000256" key="2">
    <source>
        <dbReference type="SAM" id="SignalP"/>
    </source>
</evidence>
<accession>A0A131YEB6</accession>
<protein>
    <submittedName>
        <fullName evidence="3">Hirudin</fullName>
    </submittedName>
</protein>
<dbReference type="AlphaFoldDB" id="A0A131YEB6"/>
<name>A0A131YEB6_RHIAP</name>
<reference evidence="3" key="1">
    <citation type="journal article" date="2016" name="Ticks Tick Borne Dis.">
        <title>De novo assembly and annotation of the salivary gland transcriptome of Rhipicephalus appendiculatus male and female ticks during blood feeding.</title>
        <authorList>
            <person name="de Castro M.H."/>
            <person name="de Klerk D."/>
            <person name="Pienaar R."/>
            <person name="Latif A.A."/>
            <person name="Rees D.J."/>
            <person name="Mans B.J."/>
        </authorList>
    </citation>
    <scope>NUCLEOTIDE SEQUENCE</scope>
    <source>
        <tissue evidence="3">Salivary glands</tissue>
    </source>
</reference>
<organism evidence="3">
    <name type="scientific">Rhipicephalus appendiculatus</name>
    <name type="common">Brown ear tick</name>
    <dbReference type="NCBI Taxonomy" id="34631"/>
    <lineage>
        <taxon>Eukaryota</taxon>
        <taxon>Metazoa</taxon>
        <taxon>Ecdysozoa</taxon>
        <taxon>Arthropoda</taxon>
        <taxon>Chelicerata</taxon>
        <taxon>Arachnida</taxon>
        <taxon>Acari</taxon>
        <taxon>Parasitiformes</taxon>
        <taxon>Ixodida</taxon>
        <taxon>Ixodoidea</taxon>
        <taxon>Ixodidae</taxon>
        <taxon>Rhipicephalinae</taxon>
        <taxon>Rhipicephalus</taxon>
        <taxon>Rhipicephalus</taxon>
    </lineage>
</organism>
<proteinExistence type="predicted"/>
<keyword evidence="2" id="KW-0732">Signal</keyword>
<feature type="chain" id="PRO_5007284889" evidence="2">
    <location>
        <begin position="21"/>
        <end position="90"/>
    </location>
</feature>
<feature type="region of interest" description="Disordered" evidence="1">
    <location>
        <begin position="41"/>
        <end position="90"/>
    </location>
</feature>